<keyword evidence="3" id="KW-1185">Reference proteome</keyword>
<evidence type="ECO:0000313" key="2">
    <source>
        <dbReference type="EMBL" id="MQL92669.1"/>
    </source>
</evidence>
<accession>A0A843VMY3</accession>
<organism evidence="2 3">
    <name type="scientific">Colocasia esculenta</name>
    <name type="common">Wild taro</name>
    <name type="synonym">Arum esculentum</name>
    <dbReference type="NCBI Taxonomy" id="4460"/>
    <lineage>
        <taxon>Eukaryota</taxon>
        <taxon>Viridiplantae</taxon>
        <taxon>Streptophyta</taxon>
        <taxon>Embryophyta</taxon>
        <taxon>Tracheophyta</taxon>
        <taxon>Spermatophyta</taxon>
        <taxon>Magnoliopsida</taxon>
        <taxon>Liliopsida</taxon>
        <taxon>Araceae</taxon>
        <taxon>Aroideae</taxon>
        <taxon>Colocasieae</taxon>
        <taxon>Colocasia</taxon>
    </lineage>
</organism>
<comment type="caution">
    <text evidence="2">The sequence shown here is derived from an EMBL/GenBank/DDBJ whole genome shotgun (WGS) entry which is preliminary data.</text>
</comment>
<evidence type="ECO:0000256" key="1">
    <source>
        <dbReference type="SAM" id="MobiDB-lite"/>
    </source>
</evidence>
<dbReference type="AlphaFoldDB" id="A0A843VMY3"/>
<sequence>MTPHGRRALCMRSYVVYKSHSPPFAHTFLHPLYLPCSCLSYFLLLEVLLEELLEFLASKLLQLFRYSYFYLEVNLLLKLLPLLATGGGCYILGEPTTSAPADQFQEGLVESTSDEDVEPTVGSGGRGKGIAPEILLLTRKAHHRSRKKKIHVHMEPVIARLNAHGEILSSLQLDVTSIFISQSTGAKEIGAVKSELQEMRCELGSLKKLVTDLSDFVRVHLLAPASAAPTQSVPEEVGPSGPSVAESGPPGPSLEELGPSGPCAVEDISAGPSGPSVQLEELFVSDQALLCVHLGLGLETFEILLRFCVVPLSVRRVD</sequence>
<protein>
    <submittedName>
        <fullName evidence="2">Uncharacterized protein</fullName>
    </submittedName>
</protein>
<name>A0A843VMY3_COLES</name>
<feature type="region of interest" description="Disordered" evidence="1">
    <location>
        <begin position="228"/>
        <end position="258"/>
    </location>
</feature>
<dbReference type="EMBL" id="NMUH01001473">
    <property type="protein sequence ID" value="MQL92669.1"/>
    <property type="molecule type" value="Genomic_DNA"/>
</dbReference>
<evidence type="ECO:0000313" key="3">
    <source>
        <dbReference type="Proteomes" id="UP000652761"/>
    </source>
</evidence>
<reference evidence="2" key="1">
    <citation type="submission" date="2017-07" db="EMBL/GenBank/DDBJ databases">
        <title>Taro Niue Genome Assembly and Annotation.</title>
        <authorList>
            <person name="Atibalentja N."/>
            <person name="Keating K."/>
            <person name="Fields C.J."/>
        </authorList>
    </citation>
    <scope>NUCLEOTIDE SEQUENCE</scope>
    <source>
        <strain evidence="2">Niue_2</strain>
        <tissue evidence="2">Leaf</tissue>
    </source>
</reference>
<gene>
    <name evidence="2" type="ORF">Taro_025296</name>
</gene>
<dbReference type="OrthoDB" id="6768573at2759"/>
<proteinExistence type="predicted"/>
<dbReference type="Proteomes" id="UP000652761">
    <property type="component" value="Unassembled WGS sequence"/>
</dbReference>